<accession>A0A6J7MYA4</accession>
<organism evidence="1">
    <name type="scientific">freshwater metagenome</name>
    <dbReference type="NCBI Taxonomy" id="449393"/>
    <lineage>
        <taxon>unclassified sequences</taxon>
        <taxon>metagenomes</taxon>
        <taxon>ecological metagenomes</taxon>
    </lineage>
</organism>
<evidence type="ECO:0000313" key="1">
    <source>
        <dbReference type="EMBL" id="CAB4986031.1"/>
    </source>
</evidence>
<reference evidence="1" key="1">
    <citation type="submission" date="2020-05" db="EMBL/GenBank/DDBJ databases">
        <authorList>
            <person name="Chiriac C."/>
            <person name="Salcher M."/>
            <person name="Ghai R."/>
            <person name="Kavagutti S V."/>
        </authorList>
    </citation>
    <scope>NUCLEOTIDE SEQUENCE</scope>
</reference>
<sequence length="85" mass="9581">MLALTAVEAKANDALTKIAAPKRKFLRFLATSWLVVNVPFRNFTFPPVDECGCPLRPWRQGSAWNQLGDILPRNRLLSTVDDNNI</sequence>
<dbReference type="EMBL" id="CAFBOJ010000123">
    <property type="protein sequence ID" value="CAB4986031.1"/>
    <property type="molecule type" value="Genomic_DNA"/>
</dbReference>
<name>A0A6J7MYA4_9ZZZZ</name>
<protein>
    <submittedName>
        <fullName evidence="1">Unannotated protein</fullName>
    </submittedName>
</protein>
<gene>
    <name evidence="1" type="ORF">UFOPK3937_01025</name>
</gene>
<dbReference type="AlphaFoldDB" id="A0A6J7MYA4"/>
<proteinExistence type="predicted"/>